<dbReference type="PROSITE" id="PS50011">
    <property type="entry name" value="PROTEIN_KINASE_DOM"/>
    <property type="match status" value="1"/>
</dbReference>
<feature type="compositionally biased region" description="Low complexity" evidence="1">
    <location>
        <begin position="256"/>
        <end position="270"/>
    </location>
</feature>
<dbReference type="EMBL" id="KN840518">
    <property type="protein sequence ID" value="KIP06415.1"/>
    <property type="molecule type" value="Genomic_DNA"/>
</dbReference>
<dbReference type="Gene3D" id="1.10.510.10">
    <property type="entry name" value="Transferase(Phosphotransferase) domain 1"/>
    <property type="match status" value="1"/>
</dbReference>
<feature type="domain" description="Protein kinase" evidence="2">
    <location>
        <begin position="45"/>
        <end position="306"/>
    </location>
</feature>
<evidence type="ECO:0000313" key="4">
    <source>
        <dbReference type="Proteomes" id="UP000053257"/>
    </source>
</evidence>
<name>A0A0C3S9R8_PHLG1</name>
<feature type="region of interest" description="Disordered" evidence="1">
    <location>
        <begin position="249"/>
        <end position="272"/>
    </location>
</feature>
<dbReference type="PANTHER" id="PTHR38248">
    <property type="entry name" value="FUNK1 6"/>
    <property type="match status" value="1"/>
</dbReference>
<evidence type="ECO:0000313" key="3">
    <source>
        <dbReference type="EMBL" id="KIP06415.1"/>
    </source>
</evidence>
<dbReference type="InterPro" id="IPR040976">
    <property type="entry name" value="Pkinase_fungal"/>
</dbReference>
<gene>
    <name evidence="3" type="ORF">PHLGIDRAFT_118969</name>
</gene>
<dbReference type="GO" id="GO:0004672">
    <property type="term" value="F:protein kinase activity"/>
    <property type="evidence" value="ECO:0007669"/>
    <property type="project" value="InterPro"/>
</dbReference>
<evidence type="ECO:0000256" key="1">
    <source>
        <dbReference type="SAM" id="MobiDB-lite"/>
    </source>
</evidence>
<reference evidence="3 4" key="1">
    <citation type="journal article" date="2014" name="PLoS Genet.">
        <title>Analysis of the Phlebiopsis gigantea genome, transcriptome and secretome provides insight into its pioneer colonization strategies of wood.</title>
        <authorList>
            <person name="Hori C."/>
            <person name="Ishida T."/>
            <person name="Igarashi K."/>
            <person name="Samejima M."/>
            <person name="Suzuki H."/>
            <person name="Master E."/>
            <person name="Ferreira P."/>
            <person name="Ruiz-Duenas F.J."/>
            <person name="Held B."/>
            <person name="Canessa P."/>
            <person name="Larrondo L.F."/>
            <person name="Schmoll M."/>
            <person name="Druzhinina I.S."/>
            <person name="Kubicek C.P."/>
            <person name="Gaskell J.A."/>
            <person name="Kersten P."/>
            <person name="St John F."/>
            <person name="Glasner J."/>
            <person name="Sabat G."/>
            <person name="Splinter BonDurant S."/>
            <person name="Syed K."/>
            <person name="Yadav J."/>
            <person name="Mgbeahuruike A.C."/>
            <person name="Kovalchuk A."/>
            <person name="Asiegbu F.O."/>
            <person name="Lackner G."/>
            <person name="Hoffmeister D."/>
            <person name="Rencoret J."/>
            <person name="Gutierrez A."/>
            <person name="Sun H."/>
            <person name="Lindquist E."/>
            <person name="Barry K."/>
            <person name="Riley R."/>
            <person name="Grigoriev I.V."/>
            <person name="Henrissat B."/>
            <person name="Kues U."/>
            <person name="Berka R.M."/>
            <person name="Martinez A.T."/>
            <person name="Covert S.F."/>
            <person name="Blanchette R.A."/>
            <person name="Cullen D."/>
        </authorList>
    </citation>
    <scope>NUCLEOTIDE SEQUENCE [LARGE SCALE GENOMIC DNA]</scope>
    <source>
        <strain evidence="3 4">11061_1 CR5-6</strain>
    </source>
</reference>
<accession>A0A0C3S9R8</accession>
<dbReference type="PANTHER" id="PTHR38248:SF2">
    <property type="entry name" value="FUNK1 11"/>
    <property type="match status" value="1"/>
</dbReference>
<evidence type="ECO:0000259" key="2">
    <source>
        <dbReference type="PROSITE" id="PS50011"/>
    </source>
</evidence>
<dbReference type="InterPro" id="IPR011009">
    <property type="entry name" value="Kinase-like_dom_sf"/>
</dbReference>
<dbReference type="Proteomes" id="UP000053257">
    <property type="component" value="Unassembled WGS sequence"/>
</dbReference>
<dbReference type="InterPro" id="IPR000719">
    <property type="entry name" value="Prot_kinase_dom"/>
</dbReference>
<dbReference type="OrthoDB" id="2748657at2759"/>
<keyword evidence="4" id="KW-1185">Reference proteome</keyword>
<dbReference type="STRING" id="745531.A0A0C3S9R8"/>
<feature type="non-terminal residue" evidence="3">
    <location>
        <position position="306"/>
    </location>
</feature>
<dbReference type="GO" id="GO:0005524">
    <property type="term" value="F:ATP binding"/>
    <property type="evidence" value="ECO:0007669"/>
    <property type="project" value="InterPro"/>
</dbReference>
<dbReference type="Pfam" id="PF17667">
    <property type="entry name" value="Pkinase_fungal"/>
    <property type="match status" value="1"/>
</dbReference>
<dbReference type="HOGENOM" id="CLU_910761_0_0_1"/>
<sequence length="306" mass="34049">MWNGEELDTPLVLKDSWVDSDRTREGEILENIRSASRINKDYAALIDTTLLHTHDFGNVQVCDEDDNTHTVIRRGLDLSQHKATMEVKADPMAHKKIVSRLPPTGMALPPKQRQADLLQYGAKVHHRVVFKEVGIRTTEVESLAQIFARLADVVTGLEVMHMCGWVHRDISIGNILVANDMGILADVEFAKSETATRQHSIRTGTFPFMAVEVEEGQYLYEQITTGTTMKETSKALVDAGIAERAKKRLAKQGAMPSSSGSSATAEPSKSAAPPEIMDWTSIVHNPLHDLESIFWVSLWEIVCSEF</sequence>
<dbReference type="SUPFAM" id="SSF56112">
    <property type="entry name" value="Protein kinase-like (PK-like)"/>
    <property type="match status" value="1"/>
</dbReference>
<protein>
    <recommendedName>
        <fullName evidence="2">Protein kinase domain-containing protein</fullName>
    </recommendedName>
</protein>
<dbReference type="AlphaFoldDB" id="A0A0C3S9R8"/>
<organism evidence="3 4">
    <name type="scientific">Phlebiopsis gigantea (strain 11061_1 CR5-6)</name>
    <name type="common">White-rot fungus</name>
    <name type="synonym">Peniophora gigantea</name>
    <dbReference type="NCBI Taxonomy" id="745531"/>
    <lineage>
        <taxon>Eukaryota</taxon>
        <taxon>Fungi</taxon>
        <taxon>Dikarya</taxon>
        <taxon>Basidiomycota</taxon>
        <taxon>Agaricomycotina</taxon>
        <taxon>Agaricomycetes</taxon>
        <taxon>Polyporales</taxon>
        <taxon>Phanerochaetaceae</taxon>
        <taxon>Phlebiopsis</taxon>
    </lineage>
</organism>
<proteinExistence type="predicted"/>